<evidence type="ECO:0000313" key="3">
    <source>
        <dbReference type="Proteomes" id="UP000190274"/>
    </source>
</evidence>
<evidence type="ECO:0000256" key="1">
    <source>
        <dbReference type="SAM" id="MobiDB-lite"/>
    </source>
</evidence>
<protein>
    <submittedName>
        <fullName evidence="2">LADA_0G15500g1_1</fullName>
    </submittedName>
</protein>
<proteinExistence type="predicted"/>
<gene>
    <name evidence="2" type="ORF">LADA_0G15500G</name>
</gene>
<reference evidence="3" key="1">
    <citation type="submission" date="2016-03" db="EMBL/GenBank/DDBJ databases">
        <authorList>
            <person name="Devillers H."/>
        </authorList>
    </citation>
    <scope>NUCLEOTIDE SEQUENCE [LARGE SCALE GENOMIC DNA]</scope>
</reference>
<organism evidence="2 3">
    <name type="scientific">Lachancea dasiensis</name>
    <dbReference type="NCBI Taxonomy" id="1072105"/>
    <lineage>
        <taxon>Eukaryota</taxon>
        <taxon>Fungi</taxon>
        <taxon>Dikarya</taxon>
        <taxon>Ascomycota</taxon>
        <taxon>Saccharomycotina</taxon>
        <taxon>Saccharomycetes</taxon>
        <taxon>Saccharomycetales</taxon>
        <taxon>Saccharomycetaceae</taxon>
        <taxon>Lachancea</taxon>
    </lineage>
</organism>
<feature type="region of interest" description="Disordered" evidence="1">
    <location>
        <begin position="67"/>
        <end position="109"/>
    </location>
</feature>
<name>A0A1G4JWL4_9SACH</name>
<keyword evidence="3" id="KW-1185">Reference proteome</keyword>
<dbReference type="AlphaFoldDB" id="A0A1G4JWL4"/>
<dbReference type="EMBL" id="LT598457">
    <property type="protein sequence ID" value="SCU95416.1"/>
    <property type="molecule type" value="Genomic_DNA"/>
</dbReference>
<feature type="compositionally biased region" description="Basic residues" evidence="1">
    <location>
        <begin position="70"/>
        <end position="80"/>
    </location>
</feature>
<accession>A0A1G4JWL4</accession>
<dbReference type="Proteomes" id="UP000190274">
    <property type="component" value="Chromosome G"/>
</dbReference>
<evidence type="ECO:0000313" key="2">
    <source>
        <dbReference type="EMBL" id="SCU95416.1"/>
    </source>
</evidence>
<sequence>MTKQSRCAVGWFMWLAGSTRVPSLFPILSVHLASITVYDADTAMTLWHKVIRAGQLLRGIHASVVCSRQRQPRTSKRKQQQSHTATTAGRPHSQISAPRASDAKSTPSGHVTRLSFLAHFTGFPRRTSSDTGRLPLPSRSAIHAATSPPLACPLCQSHGDCPPAKTEKNHVTMA</sequence>